<proteinExistence type="predicted"/>
<dbReference type="HOGENOM" id="CLU_3133677_0_0_6"/>
<gene>
    <name evidence="1" type="ORF">HMPREF9080_02010</name>
</gene>
<evidence type="ECO:0000313" key="1">
    <source>
        <dbReference type="EMBL" id="EHM53096.1"/>
    </source>
</evidence>
<name>G9ZGP6_9GAMM</name>
<dbReference type="Proteomes" id="UP000004750">
    <property type="component" value="Unassembled WGS sequence"/>
</dbReference>
<reference evidence="1 2" key="1">
    <citation type="submission" date="2011-08" db="EMBL/GenBank/DDBJ databases">
        <authorList>
            <person name="Weinstock G."/>
            <person name="Sodergren E."/>
            <person name="Clifton S."/>
            <person name="Fulton L."/>
            <person name="Fulton B."/>
            <person name="Courtney L."/>
            <person name="Fronick C."/>
            <person name="Harrison M."/>
            <person name="Strong C."/>
            <person name="Farmer C."/>
            <person name="Delahaunty K."/>
            <person name="Markovic C."/>
            <person name="Hall O."/>
            <person name="Minx P."/>
            <person name="Tomlinson C."/>
            <person name="Mitreva M."/>
            <person name="Hou S."/>
            <person name="Chen J."/>
            <person name="Wollam A."/>
            <person name="Pepin K.H."/>
            <person name="Johnson M."/>
            <person name="Bhonagiri V."/>
            <person name="Zhang X."/>
            <person name="Suruliraj S."/>
            <person name="Warren W."/>
            <person name="Chinwalla A."/>
            <person name="Mardis E.R."/>
            <person name="Wilson R.K."/>
        </authorList>
    </citation>
    <scope>NUCLEOTIDE SEQUENCE [LARGE SCALE GENOMIC DNA]</scope>
    <source>
        <strain evidence="1 2">F0432</strain>
    </source>
</reference>
<dbReference type="STRING" id="797473.HMPREF9080_02010"/>
<protein>
    <submittedName>
        <fullName evidence="1">Uncharacterized protein</fullName>
    </submittedName>
</protein>
<dbReference type="EMBL" id="AGCM01000114">
    <property type="protein sequence ID" value="EHM53096.1"/>
    <property type="molecule type" value="Genomic_DNA"/>
</dbReference>
<sequence>MKNAASPGIYPAWHAAQSRILHGKNLFPHLRGKVAAGRKGEYKTRIYPA</sequence>
<evidence type="ECO:0000313" key="2">
    <source>
        <dbReference type="Proteomes" id="UP000004750"/>
    </source>
</evidence>
<accession>G9ZGP6</accession>
<dbReference type="AlphaFoldDB" id="G9ZGP6"/>
<comment type="caution">
    <text evidence="1">The sequence shown here is derived from an EMBL/GenBank/DDBJ whole genome shotgun (WGS) entry which is preliminary data.</text>
</comment>
<organism evidence="1 2">
    <name type="scientific">Cardiobacterium valvarum F0432</name>
    <dbReference type="NCBI Taxonomy" id="797473"/>
    <lineage>
        <taxon>Bacteria</taxon>
        <taxon>Pseudomonadati</taxon>
        <taxon>Pseudomonadota</taxon>
        <taxon>Gammaproteobacteria</taxon>
        <taxon>Cardiobacteriales</taxon>
        <taxon>Cardiobacteriaceae</taxon>
        <taxon>Cardiobacterium</taxon>
    </lineage>
</organism>